<evidence type="ECO:0000313" key="5">
    <source>
        <dbReference type="Proteomes" id="UP001279410"/>
    </source>
</evidence>
<feature type="region of interest" description="Disordered" evidence="1">
    <location>
        <begin position="38"/>
        <end position="126"/>
    </location>
</feature>
<keyword evidence="3" id="KW-0732">Signal</keyword>
<keyword evidence="5" id="KW-1185">Reference proteome</keyword>
<keyword evidence="2" id="KW-1133">Transmembrane helix</keyword>
<organism evidence="4 5">
    <name type="scientific">Lates japonicus</name>
    <name type="common">Japanese lates</name>
    <dbReference type="NCBI Taxonomy" id="270547"/>
    <lineage>
        <taxon>Eukaryota</taxon>
        <taxon>Metazoa</taxon>
        <taxon>Chordata</taxon>
        <taxon>Craniata</taxon>
        <taxon>Vertebrata</taxon>
        <taxon>Euteleostomi</taxon>
        <taxon>Actinopterygii</taxon>
        <taxon>Neopterygii</taxon>
        <taxon>Teleostei</taxon>
        <taxon>Neoteleostei</taxon>
        <taxon>Acanthomorphata</taxon>
        <taxon>Carangaria</taxon>
        <taxon>Carangaria incertae sedis</taxon>
        <taxon>Centropomidae</taxon>
        <taxon>Lates</taxon>
    </lineage>
</organism>
<reference evidence="4" key="1">
    <citation type="submission" date="2022-08" db="EMBL/GenBank/DDBJ databases">
        <title>Genome sequencing of akame (Lates japonicus).</title>
        <authorList>
            <person name="Hashiguchi Y."/>
            <person name="Takahashi H."/>
        </authorList>
    </citation>
    <scope>NUCLEOTIDE SEQUENCE</scope>
    <source>
        <strain evidence="4">Kochi</strain>
    </source>
</reference>
<proteinExistence type="predicted"/>
<feature type="compositionally biased region" description="Polar residues" evidence="1">
    <location>
        <begin position="63"/>
        <end position="75"/>
    </location>
</feature>
<dbReference type="PANTHER" id="PTHR36526">
    <property type="entry name" value="TRANSMEMBRANE PROTEIN 154"/>
    <property type="match status" value="1"/>
</dbReference>
<dbReference type="Pfam" id="PF15102">
    <property type="entry name" value="TMEM154"/>
    <property type="match status" value="1"/>
</dbReference>
<feature type="chain" id="PRO_5042223998" evidence="3">
    <location>
        <begin position="35"/>
        <end position="226"/>
    </location>
</feature>
<evidence type="ECO:0000256" key="1">
    <source>
        <dbReference type="SAM" id="MobiDB-lite"/>
    </source>
</evidence>
<dbReference type="EMBL" id="BRZM01000013">
    <property type="protein sequence ID" value="GLD52167.1"/>
    <property type="molecule type" value="Genomic_DNA"/>
</dbReference>
<evidence type="ECO:0000256" key="2">
    <source>
        <dbReference type="SAM" id="Phobius"/>
    </source>
</evidence>
<gene>
    <name evidence="4" type="ORF">AKAME5_000510700</name>
</gene>
<evidence type="ECO:0000256" key="3">
    <source>
        <dbReference type="SAM" id="SignalP"/>
    </source>
</evidence>
<dbReference type="PANTHER" id="PTHR36526:SF1">
    <property type="entry name" value="TRANSMEMBRANE PROTEIN 154"/>
    <property type="match status" value="1"/>
</dbReference>
<keyword evidence="2" id="KW-0472">Membrane</keyword>
<comment type="caution">
    <text evidence="4">The sequence shown here is derived from an EMBL/GenBank/DDBJ whole genome shotgun (WGS) entry which is preliminary data.</text>
</comment>
<dbReference type="AlphaFoldDB" id="A0AAD3MCQ6"/>
<sequence>MSASRPGNMRGPRVKTPLLLLLLLLNVLTGTVLCNDDEDPGAETADETTSDSSNGAGDGGQGASESTTAVPNTPLTPDLSPDSISTGKPVQEDIEEEHGSGQARSIPGADDVAPTSTEEPTDVGATTIPVEEEQNLGLIIIAVLVVLVIVIIGIIVCGIFICRRWNKKPRNQELRKEDPYLDESGTEKVPMPMFEEDVPSVLELEMEELDQWMKKDGETAVDSNPA</sequence>
<protein>
    <submittedName>
        <fullName evidence="4">Transmembrane protein 154 isoform X1</fullName>
    </submittedName>
</protein>
<keyword evidence="2 4" id="KW-0812">Transmembrane</keyword>
<dbReference type="InterPro" id="IPR028064">
    <property type="entry name" value="TMEM154"/>
</dbReference>
<feature type="signal peptide" evidence="3">
    <location>
        <begin position="1"/>
        <end position="34"/>
    </location>
</feature>
<dbReference type="InterPro" id="IPR053087">
    <property type="entry name" value="TMEM154-like"/>
</dbReference>
<accession>A0AAD3MCQ6</accession>
<feature type="compositionally biased region" description="Acidic residues" evidence="1">
    <location>
        <begin position="38"/>
        <end position="49"/>
    </location>
</feature>
<evidence type="ECO:0000313" key="4">
    <source>
        <dbReference type="EMBL" id="GLD52167.1"/>
    </source>
</evidence>
<dbReference type="Proteomes" id="UP001279410">
    <property type="component" value="Unassembled WGS sequence"/>
</dbReference>
<name>A0AAD3MCQ6_LATJO</name>
<feature type="transmembrane region" description="Helical" evidence="2">
    <location>
        <begin position="136"/>
        <end position="162"/>
    </location>
</feature>